<comment type="similarity">
    <text evidence="1 2">Belongs to the outer membrane factor (OMF) (TC 1.B.17) family.</text>
</comment>
<dbReference type="OrthoDB" id="9783163at2"/>
<dbReference type="Gene3D" id="2.20.200.10">
    <property type="entry name" value="Outer membrane efflux proteins (OEP)"/>
    <property type="match status" value="1"/>
</dbReference>
<evidence type="ECO:0000313" key="3">
    <source>
        <dbReference type="EMBL" id="QOQ87828.1"/>
    </source>
</evidence>
<evidence type="ECO:0000256" key="2">
    <source>
        <dbReference type="RuleBase" id="RU362097"/>
    </source>
</evidence>
<dbReference type="NCBIfam" id="TIGR01845">
    <property type="entry name" value="outer_NodT"/>
    <property type="match status" value="1"/>
</dbReference>
<dbReference type="GO" id="GO:0015562">
    <property type="term" value="F:efflux transmembrane transporter activity"/>
    <property type="evidence" value="ECO:0007669"/>
    <property type="project" value="InterPro"/>
</dbReference>
<keyword evidence="2" id="KW-0812">Transmembrane</keyword>
<protein>
    <submittedName>
        <fullName evidence="3">TolC family protein</fullName>
    </submittedName>
</protein>
<dbReference type="PROSITE" id="PS51257">
    <property type="entry name" value="PROKAR_LIPOPROTEIN"/>
    <property type="match status" value="1"/>
</dbReference>
<organism evidence="3 4">
    <name type="scientific">Campylobacter corcagiensis</name>
    <dbReference type="NCBI Taxonomy" id="1448857"/>
    <lineage>
        <taxon>Bacteria</taxon>
        <taxon>Pseudomonadati</taxon>
        <taxon>Campylobacterota</taxon>
        <taxon>Epsilonproteobacteria</taxon>
        <taxon>Campylobacterales</taxon>
        <taxon>Campylobacteraceae</taxon>
        <taxon>Campylobacter</taxon>
    </lineage>
</organism>
<dbReference type="Proteomes" id="UP000594749">
    <property type="component" value="Chromosome"/>
</dbReference>
<dbReference type="PANTHER" id="PTHR30203">
    <property type="entry name" value="OUTER MEMBRANE CATION EFFLUX PROTEIN"/>
    <property type="match status" value="1"/>
</dbReference>
<dbReference type="RefSeq" id="WP_025802331.1">
    <property type="nucleotide sequence ID" value="NZ_CP053842.1"/>
</dbReference>
<comment type="subcellular location">
    <subcellularLocation>
        <location evidence="2">Cell membrane</location>
        <topology evidence="2">Lipid-anchor</topology>
    </subcellularLocation>
</comment>
<dbReference type="PANTHER" id="PTHR30203:SF32">
    <property type="entry name" value="CATION EFFLUX SYSTEM PROTEIN CUSC"/>
    <property type="match status" value="1"/>
</dbReference>
<evidence type="ECO:0000256" key="1">
    <source>
        <dbReference type="ARBA" id="ARBA00007613"/>
    </source>
</evidence>
<dbReference type="EMBL" id="CP063078">
    <property type="protein sequence ID" value="QOQ87828.1"/>
    <property type="molecule type" value="Genomic_DNA"/>
</dbReference>
<name>A0A7M1LGZ2_9BACT</name>
<keyword evidence="2" id="KW-0472">Membrane</keyword>
<dbReference type="SUPFAM" id="SSF56954">
    <property type="entry name" value="Outer membrane efflux proteins (OEP)"/>
    <property type="match status" value="1"/>
</dbReference>
<keyword evidence="2" id="KW-0564">Palmitate</keyword>
<keyword evidence="2" id="KW-0449">Lipoprotein</keyword>
<sequence length="486" mass="53331">MLSKKSLISVVAISLFLTGCSFKPVTPLKDASFKATYATTNINDMWWMDFKDPNLNTLVDSALKHNSDLALALNNIEIARVSLGLSRLDYLPNFGYGATAGGQNNLPMRPNANSSEAYSANINMSYEIDLWGRVRNGVRANEAKYLATKYDYDSARLSIASNVVTTYFRLLFLKEQESILEDTLASYTRTLNFRKNQLGAGAISSIVYYQAKAQVDSAKAKITEVRNELSSTNTALALLTGKNYNEILYKNISTNRNTLPTMPVVPSGVPSDLLLHRADVAASLERLRASNFLVGVSRANYFPSLSLTGNLGYMSSDFSRLFATAANSWSIAGSLVGPLLDFGRTSKRVQISNLEQNASFINYDKTLKNAFGEVRDALVNRENALLLQDSMQNLYKSQQNVYNIASNRYKAGYSDNLELLDAQRGLLNARLSLASARLGVANSVVGVYKALGGGFTLKDSRAKALLEANKTVEPTTSTNPFGDLKY</sequence>
<evidence type="ECO:0000313" key="4">
    <source>
        <dbReference type="Proteomes" id="UP000594749"/>
    </source>
</evidence>
<reference evidence="3 4" key="1">
    <citation type="submission" date="2020-10" db="EMBL/GenBank/DDBJ databases">
        <title>Campylobacter and Helicobacter PacBio genomes.</title>
        <authorList>
            <person name="Lane C."/>
        </authorList>
    </citation>
    <scope>NUCLEOTIDE SEQUENCE [LARGE SCALE GENOMIC DNA]</scope>
    <source>
        <strain evidence="3 4">2016D-0077</strain>
    </source>
</reference>
<dbReference type="Pfam" id="PF02321">
    <property type="entry name" value="OEP"/>
    <property type="match status" value="2"/>
</dbReference>
<accession>A0A7M1LGZ2</accession>
<keyword evidence="2" id="KW-1134">Transmembrane beta strand</keyword>
<dbReference type="Gene3D" id="1.20.1600.10">
    <property type="entry name" value="Outer membrane efflux proteins (OEP)"/>
    <property type="match status" value="1"/>
</dbReference>
<dbReference type="GO" id="GO:0005886">
    <property type="term" value="C:plasma membrane"/>
    <property type="evidence" value="ECO:0007669"/>
    <property type="project" value="UniProtKB-SubCell"/>
</dbReference>
<dbReference type="AlphaFoldDB" id="A0A7M1LGZ2"/>
<gene>
    <name evidence="3" type="ORF">IMC76_03220</name>
</gene>
<proteinExistence type="inferred from homology"/>
<keyword evidence="4" id="KW-1185">Reference proteome</keyword>
<dbReference type="InterPro" id="IPR010131">
    <property type="entry name" value="MdtP/NodT-like"/>
</dbReference>
<dbReference type="InterPro" id="IPR003423">
    <property type="entry name" value="OMP_efflux"/>
</dbReference>